<accession>G2ZKI2</accession>
<reference evidence="3" key="2">
    <citation type="submission" date="2011-04" db="EMBL/GenBank/DDBJ databases">
        <authorList>
            <person name="Genoscope - CEA"/>
        </authorList>
    </citation>
    <scope>NUCLEOTIDE SEQUENCE</scope>
    <source>
        <strain evidence="3">R229</strain>
    </source>
</reference>
<sequence>MAWDAGVVNINGGDTTITRSSPSWTEIAPLGIDKGPGAYQIFAPNQNENVYTNDWTGPYYGFDRLVETLQMTDTPYRFKPINIYYHMYSGTKLASLKALKKVYDYALSQPVLPVYATEYVAKVLDFRDMAIARDGDAWVVRGNGDLRELRWMAPGSPRLADARGVAGYGKAAGGIYIHLDGGAARFAVSTDAQAAQPAYLAEAAAFVQRLERRGNGMSFDAGGYYKPFVRLANAGACSIQVDGRPARPVRRTTRCVWICPAAPRRACLTSVSMWSADLAPRERLLPPWLIGTLGGLVALALAMMFPREGLETRLLGGGKVDALSMAYLEAWLRVRPNDGEFLAVLAAQYVRTGRLDEAEAMLARMRALHDKAASREALLLDIAIREQRAYALQPGDPRRKAYLDELRGLLGQALDYRWSATEMEILANQARGLDAGAIAARFYQQLSRQDPAHAAQWQSRSAEIALGVGDYRAAAAANFAAQAAATSLEARRQYFIGGLKAQQAGGLLDEAMREAQQRVGPLIDDQETLRFLTRLAMACDRADLADHYARRLLHLSWRATPDGAIALVAGTVRHDWVFAGRPRPLPSPSEAVFLDGVEGVERRPRGAARIRRVADAGSANAAPPAGAQAAARGIAPFNAEDFDPGPSAGFLGSGKPETTAMRGGRGRPWRQRPDLKIWTERAAQVAEWNHQPMVALQHWLAYAQATGDDAAWRNVLRLAPALNEDHAYLAALRHKAGSQPADMKLLDQIVAAYERLGEPAEGLAYLDSVARGPNRQAVLERYAQLAERAGKDDLAYASYQRLQKEFGPHARYALKLANMLYVRDQFELALAAMQTAERTASPTDDLYWRTFAQLARLNQRDDLMREAYRQLLIGGGAVVDDLSAMVEFYDASPIDAGRLAELAYRKDGGMIHLQRALYYYTRAGAFHRVEGLLASLTPAQRAAAEQSAGVLAARAEYYRQNGQWAAAMRDLRRAVALPDAGSDVKAALLWSLIDAGQTSELKRALARWRGEAENDPAYWGAYAAAGLQLADANLALRFLGRQGKSMRNDPLWLLAYADAREMAGQAEVAWRLRREAWRLLWRGEVAGAKVRTPGERRAAASDEAEPVPLEDGARAELRARRATLAQTFGPGDLAQRLLIELLRDDRRETRAAREGGRAAIAGSELGDLDVLPPEPPESPAASRKATRASDQLVSAIAKEAALGWALSQEANDLARAWLLQQYTRGAVRPAYAEISIALAERDLQTLNRLLDDAPDRLPLAARIDANAMTDRLGEAQRLAFDGLATAPDEPQLHQRAEETLLANAQALEPRETWYKQAPLTYFESSAAAGTRLTDHYSMLLRATQRNQRSINDLLLTGVPAQDRSVDWISQYRTQDTQWKGTVGWRQGLASFTTFRLDGLLGQTGPVVTELSVGRNQPASETPQLRVGGVKDVVTIGGNWRLTQRQYVRARMEGDRFYGQDRSFLGSGTVFDGEIGHRFRVEYPDYTIRLTGTYARYSASGAPGALLGRLLPAGVPMAAEQFVPRSFAQYGLLFGFGTDYLDRYARAWRPFLDAGMLHDNREGWGVQVQLGAAGSVLGNDHLALYIGHASITRAGTSPMTEIGLRYRWLY</sequence>
<name>G2ZKI2_9RALS</name>
<evidence type="ECO:0000313" key="3">
    <source>
        <dbReference type="EMBL" id="CCA79556.1"/>
    </source>
</evidence>
<dbReference type="Pfam" id="PF13429">
    <property type="entry name" value="TPR_15"/>
    <property type="match status" value="1"/>
</dbReference>
<dbReference type="EMBL" id="FR854062">
    <property type="protein sequence ID" value="CCA79556.1"/>
    <property type="molecule type" value="Genomic_DNA"/>
</dbReference>
<proteinExistence type="predicted"/>
<dbReference type="Pfam" id="PF24604">
    <property type="entry name" value="B-barrel_PelB_C"/>
    <property type="match status" value="1"/>
</dbReference>
<dbReference type="PANTHER" id="PTHR35882:SF2">
    <property type="entry name" value="PELA"/>
    <property type="match status" value="1"/>
</dbReference>
<gene>
    <name evidence="3" type="ORF">BDB_60167</name>
</gene>
<feature type="region of interest" description="Disordered" evidence="1">
    <location>
        <begin position="1163"/>
        <end position="1186"/>
    </location>
</feature>
<evidence type="ECO:0000259" key="2">
    <source>
        <dbReference type="Pfam" id="PF24604"/>
    </source>
</evidence>
<organism evidence="3">
    <name type="scientific">blood disease bacterium R229</name>
    <dbReference type="NCBI Taxonomy" id="741978"/>
    <lineage>
        <taxon>Bacteria</taxon>
        <taxon>Pseudomonadati</taxon>
        <taxon>Pseudomonadota</taxon>
        <taxon>Betaproteobacteria</taxon>
        <taxon>Burkholderiales</taxon>
        <taxon>Burkholderiaceae</taxon>
        <taxon>Ralstonia</taxon>
        <taxon>Ralstonia solanacearum species complex</taxon>
    </lineage>
</organism>
<feature type="region of interest" description="Disordered" evidence="1">
    <location>
        <begin position="645"/>
        <end position="670"/>
    </location>
</feature>
<dbReference type="InterPro" id="IPR057306">
    <property type="entry name" value="B-barrel_PelB_C"/>
</dbReference>
<dbReference type="InterPro" id="IPR011990">
    <property type="entry name" value="TPR-like_helical_dom_sf"/>
</dbReference>
<protein>
    <submittedName>
        <fullName evidence="3">Putative polysaccharide transport system component signal peptide protein (RagB)</fullName>
    </submittedName>
</protein>
<evidence type="ECO:0000256" key="1">
    <source>
        <dbReference type="SAM" id="MobiDB-lite"/>
    </source>
</evidence>
<dbReference type="Gene3D" id="1.25.40.10">
    <property type="entry name" value="Tetratricopeptide repeat domain"/>
    <property type="match status" value="1"/>
</dbReference>
<feature type="domain" description="PelB C-terminal" evidence="2">
    <location>
        <begin position="1302"/>
        <end position="1607"/>
    </location>
</feature>
<dbReference type="PANTHER" id="PTHR35882">
    <property type="entry name" value="PELA"/>
    <property type="match status" value="1"/>
</dbReference>
<reference evidence="3" key="1">
    <citation type="journal article" date="2011" name="PLoS ONE">
        <title>Ralstonia syzygii, the Blood Disease Bacterium and some Asian R. solanacearum strains form a single genomic species despite divergent lifestyles.</title>
        <authorList>
            <person name="Remenant B."/>
            <person name="de Cambiaire J.C."/>
            <person name="Cellier G."/>
            <person name="Jacobs J.M."/>
            <person name="Mangenot S."/>
            <person name="Barbe V."/>
            <person name="Lajus A."/>
            <person name="Vallenet D."/>
            <person name="Medigue C."/>
            <person name="Fegan M."/>
            <person name="Allen C."/>
            <person name="Prior P."/>
        </authorList>
    </citation>
    <scope>NUCLEOTIDE SEQUENCE</scope>
    <source>
        <strain evidence="3">R229</strain>
    </source>
</reference>